<evidence type="ECO:0000313" key="10">
    <source>
        <dbReference type="Proteomes" id="UP001213721"/>
    </source>
</evidence>
<dbReference type="Pfam" id="PF02132">
    <property type="entry name" value="RecR_ZnF"/>
    <property type="match status" value="1"/>
</dbReference>
<dbReference type="RefSeq" id="WP_275058069.1">
    <property type="nucleotide sequence ID" value="NZ_CP118988.1"/>
</dbReference>
<dbReference type="Gene3D" id="3.40.1360.10">
    <property type="match status" value="1"/>
</dbReference>
<evidence type="ECO:0000256" key="4">
    <source>
        <dbReference type="ARBA" id="ARBA00022833"/>
    </source>
</evidence>
<dbReference type="GO" id="GO:0003677">
    <property type="term" value="F:DNA binding"/>
    <property type="evidence" value="ECO:0007669"/>
    <property type="project" value="UniProtKB-UniRule"/>
</dbReference>
<evidence type="ECO:0000313" key="9">
    <source>
        <dbReference type="EMBL" id="WED78464.1"/>
    </source>
</evidence>
<dbReference type="InterPro" id="IPR000093">
    <property type="entry name" value="DNA_Rcmb_RecR"/>
</dbReference>
<evidence type="ECO:0000256" key="3">
    <source>
        <dbReference type="ARBA" id="ARBA00022771"/>
    </source>
</evidence>
<dbReference type="Gene3D" id="6.10.250.240">
    <property type="match status" value="1"/>
</dbReference>
<comment type="similarity">
    <text evidence="7">Belongs to the RecR family.</text>
</comment>
<dbReference type="Proteomes" id="UP001213721">
    <property type="component" value="Chromosome"/>
</dbReference>
<keyword evidence="1 7" id="KW-0479">Metal-binding</keyword>
<evidence type="ECO:0000259" key="8">
    <source>
        <dbReference type="PROSITE" id="PS50880"/>
    </source>
</evidence>
<dbReference type="GO" id="GO:0006281">
    <property type="term" value="P:DNA repair"/>
    <property type="evidence" value="ECO:0007669"/>
    <property type="project" value="UniProtKB-UniRule"/>
</dbReference>
<feature type="zinc finger region" description="C4-type" evidence="7">
    <location>
        <begin position="57"/>
        <end position="72"/>
    </location>
</feature>
<gene>
    <name evidence="7 9" type="primary">recR</name>
    <name evidence="9" type="ORF">PYU98_09720</name>
</gene>
<dbReference type="InterPro" id="IPR034137">
    <property type="entry name" value="TOPRIM_RecR"/>
</dbReference>
<evidence type="ECO:0000256" key="2">
    <source>
        <dbReference type="ARBA" id="ARBA00022763"/>
    </source>
</evidence>
<dbReference type="AlphaFoldDB" id="A0AAX3NWB7"/>
<keyword evidence="6 7" id="KW-0234">DNA repair</keyword>
<dbReference type="NCBIfam" id="TIGR00615">
    <property type="entry name" value="recR"/>
    <property type="match status" value="1"/>
</dbReference>
<dbReference type="HAMAP" id="MF_00017">
    <property type="entry name" value="RecR"/>
    <property type="match status" value="1"/>
</dbReference>
<dbReference type="GO" id="GO:0006310">
    <property type="term" value="P:DNA recombination"/>
    <property type="evidence" value="ECO:0007669"/>
    <property type="project" value="UniProtKB-UniRule"/>
</dbReference>
<comment type="function">
    <text evidence="7">May play a role in DNA repair. It seems to be involved in an RecBC-independent recombinational process of DNA repair. It may act with RecF and RecO.</text>
</comment>
<keyword evidence="5 7" id="KW-0233">DNA recombination</keyword>
<dbReference type="PROSITE" id="PS50880">
    <property type="entry name" value="TOPRIM"/>
    <property type="match status" value="1"/>
</dbReference>
<keyword evidence="4 7" id="KW-0862">Zinc</keyword>
<dbReference type="CDD" id="cd01025">
    <property type="entry name" value="TOPRIM_recR"/>
    <property type="match status" value="1"/>
</dbReference>
<keyword evidence="2 7" id="KW-0227">DNA damage</keyword>
<feature type="domain" description="Toprim" evidence="8">
    <location>
        <begin position="81"/>
        <end position="176"/>
    </location>
</feature>
<protein>
    <recommendedName>
        <fullName evidence="7">Recombination protein RecR</fullName>
    </recommendedName>
</protein>
<keyword evidence="3 7" id="KW-0863">Zinc-finger</keyword>
<accession>A0AAX3NWB7</accession>
<dbReference type="SUPFAM" id="SSF111304">
    <property type="entry name" value="Recombination protein RecR"/>
    <property type="match status" value="1"/>
</dbReference>
<evidence type="ECO:0000256" key="7">
    <source>
        <dbReference type="HAMAP-Rule" id="MF_00017"/>
    </source>
</evidence>
<dbReference type="InterPro" id="IPR023627">
    <property type="entry name" value="Rcmb_RecR"/>
</dbReference>
<dbReference type="GO" id="GO:0008270">
    <property type="term" value="F:zinc ion binding"/>
    <property type="evidence" value="ECO:0007669"/>
    <property type="project" value="UniProtKB-KW"/>
</dbReference>
<reference evidence="9" key="1">
    <citation type="submission" date="2023-02" db="EMBL/GenBank/DDBJ databases">
        <title>The sequence of Aeromonas allosaccharophila K520.</title>
        <authorList>
            <person name="Luo X."/>
        </authorList>
    </citation>
    <scope>NUCLEOTIDE SEQUENCE</scope>
    <source>
        <strain evidence="9">K520</strain>
    </source>
</reference>
<evidence type="ECO:0000256" key="1">
    <source>
        <dbReference type="ARBA" id="ARBA00022723"/>
    </source>
</evidence>
<dbReference type="InterPro" id="IPR006171">
    <property type="entry name" value="TOPRIM_dom"/>
</dbReference>
<name>A0AAX3NWB7_9GAMM</name>
<dbReference type="Pfam" id="PF21176">
    <property type="entry name" value="RecR_HhH"/>
    <property type="match status" value="1"/>
</dbReference>
<evidence type="ECO:0000256" key="6">
    <source>
        <dbReference type="ARBA" id="ARBA00023204"/>
    </source>
</evidence>
<proteinExistence type="inferred from homology"/>
<dbReference type="FunFam" id="3.40.1360.10:FF:000001">
    <property type="entry name" value="Recombination protein RecR"/>
    <property type="match status" value="1"/>
</dbReference>
<evidence type="ECO:0000256" key="5">
    <source>
        <dbReference type="ARBA" id="ARBA00023172"/>
    </source>
</evidence>
<dbReference type="InterPro" id="IPR015967">
    <property type="entry name" value="Rcmb_RecR_Znf"/>
</dbReference>
<organism evidence="9 10">
    <name type="scientific">Aeromonas allosaccharophila</name>
    <dbReference type="NCBI Taxonomy" id="656"/>
    <lineage>
        <taxon>Bacteria</taxon>
        <taxon>Pseudomonadati</taxon>
        <taxon>Pseudomonadota</taxon>
        <taxon>Gammaproteobacteria</taxon>
        <taxon>Aeromonadales</taxon>
        <taxon>Aeromonadaceae</taxon>
        <taxon>Aeromonas</taxon>
    </lineage>
</organism>
<sequence length="200" mass="21885">MKFSPLLDEMMKALQVLPGVGPKSAQRMAFTLLERERSGGLRLAQLLARALTEIGHCSHCRTFTENDRCDICANPKREENGLLCVVESPADVAAIEQTGQFSGRYFVLMGHLSPLDGIGPEELGLDILERRLKDEHISELILATNPTIEGDATAWYIADMARHAGVEVSRIAHGVPVGGELELVDGTTLSHSLMGRQRLK</sequence>
<dbReference type="SMART" id="SM00493">
    <property type="entry name" value="TOPRIM"/>
    <property type="match status" value="1"/>
</dbReference>
<dbReference type="PANTHER" id="PTHR30446">
    <property type="entry name" value="RECOMBINATION PROTEIN RECR"/>
    <property type="match status" value="1"/>
</dbReference>
<dbReference type="Pfam" id="PF13662">
    <property type="entry name" value="Toprim_4"/>
    <property type="match status" value="1"/>
</dbReference>
<dbReference type="Pfam" id="PF21175">
    <property type="entry name" value="RecR_C"/>
    <property type="match status" value="1"/>
</dbReference>
<dbReference type="PANTHER" id="PTHR30446:SF0">
    <property type="entry name" value="RECOMBINATION PROTEIN RECR"/>
    <property type="match status" value="1"/>
</dbReference>
<dbReference type="EMBL" id="CP118988">
    <property type="protein sequence ID" value="WED78464.1"/>
    <property type="molecule type" value="Genomic_DNA"/>
</dbReference>
<dbReference type="Gene3D" id="1.10.8.420">
    <property type="entry name" value="RecR Domain 1"/>
    <property type="match status" value="1"/>
</dbReference>